<dbReference type="InterPro" id="IPR002156">
    <property type="entry name" value="RNaseH_domain"/>
</dbReference>
<dbReference type="GO" id="GO:0006310">
    <property type="term" value="P:DNA recombination"/>
    <property type="evidence" value="ECO:0007669"/>
    <property type="project" value="UniProtKB-KW"/>
</dbReference>
<evidence type="ECO:0000256" key="5">
    <source>
        <dbReference type="ARBA" id="ARBA00022679"/>
    </source>
</evidence>
<dbReference type="GO" id="GO:0000731">
    <property type="term" value="P:DNA synthesis involved in DNA repair"/>
    <property type="evidence" value="ECO:0007669"/>
    <property type="project" value="UniProtKB-ARBA"/>
</dbReference>
<dbReference type="GO" id="GO:0004523">
    <property type="term" value="F:RNA-DNA hybrid ribonuclease activity"/>
    <property type="evidence" value="ECO:0007669"/>
    <property type="project" value="UniProtKB-EC"/>
</dbReference>
<dbReference type="PANTHER" id="PTHR33064:SF29">
    <property type="entry name" value="PEPTIDASE A2 DOMAIN-CONTAINING PROTEIN-RELATED"/>
    <property type="match status" value="1"/>
</dbReference>
<keyword evidence="12" id="KW-0229">DNA integration</keyword>
<dbReference type="PANTHER" id="PTHR33064">
    <property type="entry name" value="POL PROTEIN"/>
    <property type="match status" value="1"/>
</dbReference>
<dbReference type="Pfam" id="PF18697">
    <property type="entry name" value="MLVIN_C"/>
    <property type="match status" value="1"/>
</dbReference>
<dbReference type="Pfam" id="PF00077">
    <property type="entry name" value="RVP"/>
    <property type="match status" value="1"/>
</dbReference>
<dbReference type="Proteomes" id="UP000008225">
    <property type="component" value="Chromosome 16"/>
</dbReference>
<dbReference type="PROSITE" id="PS00141">
    <property type="entry name" value="ASP_PROTEASE"/>
    <property type="match status" value="1"/>
</dbReference>
<dbReference type="PROSITE" id="PS50878">
    <property type="entry name" value="RT_POL"/>
    <property type="match status" value="1"/>
</dbReference>
<dbReference type="GO" id="GO:0003964">
    <property type="term" value="F:RNA-directed DNA polymerase activity"/>
    <property type="evidence" value="ECO:0007669"/>
    <property type="project" value="UniProtKB-KW"/>
</dbReference>
<dbReference type="SUPFAM" id="SSF56672">
    <property type="entry name" value="DNA/RNA polymerases"/>
    <property type="match status" value="1"/>
</dbReference>
<dbReference type="InterPro" id="IPR043502">
    <property type="entry name" value="DNA/RNA_pol_sf"/>
</dbReference>
<dbReference type="Gene3D" id="3.10.20.370">
    <property type="match status" value="1"/>
</dbReference>
<dbReference type="Pfam" id="PF17919">
    <property type="entry name" value="RT_RNaseH_2"/>
    <property type="match status" value="1"/>
</dbReference>
<evidence type="ECO:0000259" key="18">
    <source>
        <dbReference type="PROSITE" id="PS50994"/>
    </source>
</evidence>
<dbReference type="InterPro" id="IPR012337">
    <property type="entry name" value="RNaseH-like_sf"/>
</dbReference>
<dbReference type="InParanoid" id="A0A5F4WDN9"/>
<dbReference type="PROSITE" id="PS50994">
    <property type="entry name" value="INTEGRASE"/>
    <property type="match status" value="1"/>
</dbReference>
<dbReference type="SUPFAM" id="SSF50630">
    <property type="entry name" value="Acid proteases"/>
    <property type="match status" value="1"/>
</dbReference>
<dbReference type="InterPro" id="IPR018061">
    <property type="entry name" value="Retropepsins"/>
</dbReference>
<dbReference type="CDD" id="cd09273">
    <property type="entry name" value="RNase_HI_RT_Bel"/>
    <property type="match status" value="1"/>
</dbReference>
<evidence type="ECO:0000259" key="15">
    <source>
        <dbReference type="PROSITE" id="PS50175"/>
    </source>
</evidence>
<evidence type="ECO:0000259" key="17">
    <source>
        <dbReference type="PROSITE" id="PS50879"/>
    </source>
</evidence>
<dbReference type="STRING" id="9483.ENSCJAP00000075811"/>
<dbReference type="Bgee" id="ENSCJAG00000058694">
    <property type="expression patterns" value="Expressed in kidney"/>
</dbReference>
<dbReference type="GO" id="GO:0003723">
    <property type="term" value="F:RNA binding"/>
    <property type="evidence" value="ECO:0007669"/>
    <property type="project" value="UniProtKB-KW"/>
</dbReference>
<feature type="domain" description="Peptidase A2" evidence="15">
    <location>
        <begin position="11"/>
        <end position="82"/>
    </location>
</feature>
<dbReference type="GO" id="GO:0006508">
    <property type="term" value="P:proteolysis"/>
    <property type="evidence" value="ECO:0007669"/>
    <property type="project" value="InterPro"/>
</dbReference>
<evidence type="ECO:0000256" key="10">
    <source>
        <dbReference type="ARBA" id="ARBA00022842"/>
    </source>
</evidence>
<comment type="similarity">
    <text evidence="1">Belongs to the beta type-B retroviral polymerase family. HERV class-II K(HML-2) pol subfamily.</text>
</comment>
<keyword evidence="7" id="KW-0540">Nuclease</keyword>
<dbReference type="EC" id="2.7.7.49" evidence="3"/>
<keyword evidence="8" id="KW-0255">Endonuclease</keyword>
<evidence type="ECO:0000256" key="7">
    <source>
        <dbReference type="ARBA" id="ARBA00022722"/>
    </source>
</evidence>
<evidence type="ECO:0000256" key="11">
    <source>
        <dbReference type="ARBA" id="ARBA00022884"/>
    </source>
</evidence>
<evidence type="ECO:0000256" key="13">
    <source>
        <dbReference type="ARBA" id="ARBA00022918"/>
    </source>
</evidence>
<evidence type="ECO:0000256" key="8">
    <source>
        <dbReference type="ARBA" id="ARBA00022759"/>
    </source>
</evidence>
<dbReference type="Gene3D" id="3.30.70.270">
    <property type="match status" value="2"/>
</dbReference>
<dbReference type="InterPro" id="IPR001969">
    <property type="entry name" value="Aspartic_peptidase_AS"/>
</dbReference>
<evidence type="ECO:0000256" key="6">
    <source>
        <dbReference type="ARBA" id="ARBA00022695"/>
    </source>
</evidence>
<dbReference type="InterPro" id="IPR041577">
    <property type="entry name" value="RT_RNaseH_2"/>
</dbReference>
<dbReference type="CDD" id="cd03715">
    <property type="entry name" value="RT_ZFREV_like"/>
    <property type="match status" value="1"/>
</dbReference>
<dbReference type="InterPro" id="IPR036397">
    <property type="entry name" value="RNaseH_sf"/>
</dbReference>
<keyword evidence="6" id="KW-0548">Nucleotidyltransferase</keyword>
<dbReference type="Pfam" id="PF09337">
    <property type="entry name" value="zf-H2C2"/>
    <property type="match status" value="1"/>
</dbReference>
<dbReference type="Pfam" id="PF00078">
    <property type="entry name" value="RVT_1"/>
    <property type="match status" value="1"/>
</dbReference>
<dbReference type="Gene3D" id="3.10.10.10">
    <property type="entry name" value="HIV Type 1 Reverse Transcriptase, subunit A, domain 1"/>
    <property type="match status" value="1"/>
</dbReference>
<dbReference type="Gene3D" id="2.30.30.850">
    <property type="match status" value="1"/>
</dbReference>
<dbReference type="InterPro" id="IPR043128">
    <property type="entry name" value="Rev_trsase/Diguanyl_cyclase"/>
</dbReference>
<evidence type="ECO:0000313" key="19">
    <source>
        <dbReference type="Ensembl" id="ENSCJAP00000075811.1"/>
    </source>
</evidence>
<reference evidence="19" key="3">
    <citation type="submission" date="2025-09" db="UniProtKB">
        <authorList>
            <consortium name="Ensembl"/>
        </authorList>
    </citation>
    <scope>IDENTIFICATION</scope>
</reference>
<dbReference type="EC" id="3.1.26.4" evidence="2"/>
<evidence type="ECO:0000313" key="20">
    <source>
        <dbReference type="Proteomes" id="UP000008225"/>
    </source>
</evidence>
<dbReference type="PROSITE" id="PS50879">
    <property type="entry name" value="RNASE_H_1"/>
    <property type="match status" value="1"/>
</dbReference>
<name>A0A5F4WDN9_CALJA</name>
<proteinExistence type="inferred from homology"/>
<keyword evidence="5" id="KW-0808">Transferase</keyword>
<dbReference type="FunFam" id="3.30.70.270:FF:000020">
    <property type="entry name" value="Transposon Tf2-6 polyprotein-like Protein"/>
    <property type="match status" value="1"/>
</dbReference>
<dbReference type="Gene3D" id="1.10.340.70">
    <property type="match status" value="1"/>
</dbReference>
<protein>
    <recommendedName>
        <fullName evidence="4">Gag-Pol polyprotein</fullName>
        <ecNumber evidence="3">2.7.7.49</ecNumber>
        <ecNumber evidence="2">3.1.26.4</ecNumber>
    </recommendedName>
</protein>
<dbReference type="InterPro" id="IPR015416">
    <property type="entry name" value="Znf_H2C2_histone_UAS-bd"/>
</dbReference>
<keyword evidence="20" id="KW-1185">Reference proteome</keyword>
<dbReference type="InterPro" id="IPR051320">
    <property type="entry name" value="Viral_Replic_Matur_Polypro"/>
</dbReference>
<dbReference type="InterPro" id="IPR001995">
    <property type="entry name" value="Peptidase_A2_cat"/>
</dbReference>
<dbReference type="InterPro" id="IPR001584">
    <property type="entry name" value="Integrase_cat-core"/>
</dbReference>
<evidence type="ECO:0000259" key="16">
    <source>
        <dbReference type="PROSITE" id="PS50878"/>
    </source>
</evidence>
<dbReference type="Ensembl" id="ENSCJAT00000094430.2">
    <property type="protein sequence ID" value="ENSCJAP00000075811.1"/>
    <property type="gene ID" value="ENSCJAG00000058694.2"/>
</dbReference>
<accession>A0A5F4WDN9</accession>
<evidence type="ECO:0000256" key="12">
    <source>
        <dbReference type="ARBA" id="ARBA00022908"/>
    </source>
</evidence>
<dbReference type="OMA" id="HNTIWAQ"/>
<dbReference type="GO" id="GO:0004190">
    <property type="term" value="F:aspartic-type endopeptidase activity"/>
    <property type="evidence" value="ECO:0007669"/>
    <property type="project" value="InterPro"/>
</dbReference>
<evidence type="ECO:0000256" key="14">
    <source>
        <dbReference type="ARBA" id="ARBA00023172"/>
    </source>
</evidence>
<evidence type="ECO:0000256" key="1">
    <source>
        <dbReference type="ARBA" id="ARBA00010879"/>
    </source>
</evidence>
<feature type="domain" description="Integrase catalytic" evidence="18">
    <location>
        <begin position="893"/>
        <end position="1050"/>
    </location>
</feature>
<evidence type="ECO:0000256" key="9">
    <source>
        <dbReference type="ARBA" id="ARBA00022801"/>
    </source>
</evidence>
<organism evidence="19 20">
    <name type="scientific">Callithrix jacchus</name>
    <name type="common">White-tufted-ear marmoset</name>
    <name type="synonym">Simia Jacchus</name>
    <dbReference type="NCBI Taxonomy" id="9483"/>
    <lineage>
        <taxon>Eukaryota</taxon>
        <taxon>Metazoa</taxon>
        <taxon>Chordata</taxon>
        <taxon>Craniata</taxon>
        <taxon>Vertebrata</taxon>
        <taxon>Euteleostomi</taxon>
        <taxon>Mammalia</taxon>
        <taxon>Eutheria</taxon>
        <taxon>Euarchontoglires</taxon>
        <taxon>Primates</taxon>
        <taxon>Haplorrhini</taxon>
        <taxon>Platyrrhini</taxon>
        <taxon>Cebidae</taxon>
        <taxon>Callitrichinae</taxon>
        <taxon>Callithrix</taxon>
        <taxon>Callithrix</taxon>
    </lineage>
</organism>
<evidence type="ECO:0000256" key="2">
    <source>
        <dbReference type="ARBA" id="ARBA00012180"/>
    </source>
</evidence>
<dbReference type="Gene3D" id="2.40.70.10">
    <property type="entry name" value="Acid Proteases"/>
    <property type="match status" value="1"/>
</dbReference>
<dbReference type="InterPro" id="IPR000477">
    <property type="entry name" value="RT_dom"/>
</dbReference>
<dbReference type="GeneTree" id="ENSGT00940000160750"/>
<dbReference type="PROSITE" id="PS50175">
    <property type="entry name" value="ASP_PROT_RETROV"/>
    <property type="match status" value="1"/>
</dbReference>
<dbReference type="GO" id="GO:0015074">
    <property type="term" value="P:DNA integration"/>
    <property type="evidence" value="ECO:0007669"/>
    <property type="project" value="UniProtKB-KW"/>
</dbReference>
<dbReference type="SUPFAM" id="SSF53098">
    <property type="entry name" value="Ribonuclease H-like"/>
    <property type="match status" value="2"/>
</dbReference>
<keyword evidence="10" id="KW-0460">Magnesium</keyword>
<evidence type="ECO:0000256" key="3">
    <source>
        <dbReference type="ARBA" id="ARBA00012493"/>
    </source>
</evidence>
<dbReference type="CDD" id="cd06095">
    <property type="entry name" value="RP_RTVL_H_like"/>
    <property type="match status" value="1"/>
</dbReference>
<dbReference type="InterPro" id="IPR021109">
    <property type="entry name" value="Peptidase_aspartic_dom_sf"/>
</dbReference>
<keyword evidence="14" id="KW-0233">DNA recombination</keyword>
<keyword evidence="11" id="KW-0694">RNA-binding</keyword>
<feature type="domain" description="Reverse transcriptase" evidence="16">
    <location>
        <begin position="191"/>
        <end position="382"/>
    </location>
</feature>
<evidence type="ECO:0000256" key="4">
    <source>
        <dbReference type="ARBA" id="ARBA00018735"/>
    </source>
</evidence>
<reference evidence="19" key="1">
    <citation type="submission" date="2009-03" db="EMBL/GenBank/DDBJ databases">
        <authorList>
            <person name="Warren W."/>
            <person name="Ye L."/>
            <person name="Minx P."/>
            <person name="Worley K."/>
            <person name="Gibbs R."/>
            <person name="Wilson R.K."/>
        </authorList>
    </citation>
    <scope>NUCLEOTIDE SEQUENCE [LARGE SCALE GENOMIC DNA]</scope>
</reference>
<keyword evidence="9" id="KW-0378">Hydrolase</keyword>
<dbReference type="Pfam" id="PF00665">
    <property type="entry name" value="rve"/>
    <property type="match status" value="1"/>
</dbReference>
<dbReference type="Pfam" id="PF00075">
    <property type="entry name" value="RNase_H"/>
    <property type="match status" value="1"/>
</dbReference>
<dbReference type="AlphaFoldDB" id="A0A5F4WDN9"/>
<reference evidence="19" key="2">
    <citation type="submission" date="2025-08" db="UniProtKB">
        <authorList>
            <consortium name="Ensembl"/>
        </authorList>
    </citation>
    <scope>IDENTIFICATION</scope>
</reference>
<keyword evidence="13" id="KW-0695">RNA-directed DNA polymerase</keyword>
<dbReference type="InterPro" id="IPR040643">
    <property type="entry name" value="MLVIN_C"/>
</dbReference>
<feature type="domain" description="RNase H type-1" evidence="17">
    <location>
        <begin position="626"/>
        <end position="773"/>
    </location>
</feature>
<dbReference type="Gene3D" id="3.30.420.10">
    <property type="entry name" value="Ribonuclease H-like superfamily/Ribonuclease H"/>
    <property type="match status" value="2"/>
</dbReference>
<dbReference type="GO" id="GO:0006261">
    <property type="term" value="P:DNA-templated DNA replication"/>
    <property type="evidence" value="ECO:0007669"/>
    <property type="project" value="UniProtKB-ARBA"/>
</dbReference>
<sequence>MVRMTVGGKDIDFLIDTGAEHSVVTQPVAPLSNKTIDIIGATGISEKQAFCLPRTCSVGGHEIIHQFLYMPDCPLPLLGRDLLSKLRATITFTDKGSLKLKLPRAGIIMALTVPREEEWRLFLTEPGRELTPALAKRWPGVWAEDNPPGLAVNHPPVVIEVKPGALPVRQRQYSVPRKALEGIQVPLRRLKSYGIIVPCQSPWNTPLLPVPKPGTNDYRPVQDLRLVNQATVTLRSTVPNPYTLLGLLSAEDSWFTCLDLKDAFFSIRLAPESQKLFAFQWKNLETGATAQYTWTRLPQGFKNSPTIFGEALAQDLQKFPAKSLGCVLLQYADDLLLGHSTAVGCAKGTDALLQHLEDCGYKVSKKKAQICRQQVRYLGFTIRQGERSLGVERKQVICNLPEPKTRRQVREFLGATGFCRLWIPNFAVLAKPLYEVTKGGDKEPFEWGPQQQQAFHTLKGKLMSAPALGLPDLTKPFTLYVSEKEKMAVGVLTQTVGSWPRPVAYLSKQLDRVSKGWPPCLRALAATALLAQEAGKLTLGQNLNIKAPHAVVTLMNTRGHRWLSNARLTKYQSLLCESPRIATEVCNTLNPATLLPVSESPVKHDCIEVLDSVYSSRPDLRDQPWTPADWELYVDGSSFINSLGDRCAGYAVVTLDTVVEAKSLPKGTSAQKAELTALTRALELSEGKTVNIYTDSRYAFLTLQVHGALYKEKGLLNSGGKEIKHRQEILQLLEAVWKPQRVAVMHCRGHQRASTTVALGNSRADSEARKAASTPYQAPVMAPLLPQMPDLVPTYSKEERNFFQNEGGQAIEEGWIQLPGGKIAVPQLLGATVVQAVHETTHLGQEALKKLIGRYFYISRLSALAKAVSQRCVTCQQHNAKQGLAIPPGLQSYRAAPFEDLQVDFTEMPKCGGHRYLLVLVCTYSGWVEAFPTRTEKACEVTRVLLRDLIPRFGLPLRLGSDNGPAFVADLVQKTATALGITWKLHAAYQPQSSGKVERMNRTIKNSLGKVCQETGLKWVQALPMVLFKIRCTPSKKTGYSPYEILYHRPPPLLRGLPGTPRELGEIELQRQLQALGKVTQTISAWINERCPVSLFSPVHPFSPGDQVWIKDWNVAPLKPRWKGPLTVILSTPTAVKVEGIPAWIHHSRVKPAAAQT</sequence>